<feature type="region of interest" description="Disordered" evidence="2">
    <location>
        <begin position="1105"/>
        <end position="1129"/>
    </location>
</feature>
<dbReference type="GO" id="GO:0030276">
    <property type="term" value="F:clathrin binding"/>
    <property type="evidence" value="ECO:0007669"/>
    <property type="project" value="TreeGrafter"/>
</dbReference>
<dbReference type="GO" id="GO:0072583">
    <property type="term" value="P:clathrin-dependent endocytosis"/>
    <property type="evidence" value="ECO:0007669"/>
    <property type="project" value="TreeGrafter"/>
</dbReference>
<dbReference type="CDD" id="cd06257">
    <property type="entry name" value="DnaJ"/>
    <property type="match status" value="1"/>
</dbReference>
<feature type="domain" description="J" evidence="3">
    <location>
        <begin position="2296"/>
        <end position="2360"/>
    </location>
</feature>
<feature type="compositionally biased region" description="Basic and acidic residues" evidence="2">
    <location>
        <begin position="1062"/>
        <end position="1092"/>
    </location>
</feature>
<dbReference type="PROSITE" id="PS50076">
    <property type="entry name" value="DNAJ_2"/>
    <property type="match status" value="1"/>
</dbReference>
<dbReference type="Gene3D" id="1.10.287.110">
    <property type="entry name" value="DnaJ domain"/>
    <property type="match status" value="1"/>
</dbReference>
<feature type="compositionally biased region" description="Basic and acidic residues" evidence="2">
    <location>
        <begin position="1039"/>
        <end position="1051"/>
    </location>
</feature>
<feature type="compositionally biased region" description="Basic and acidic residues" evidence="2">
    <location>
        <begin position="243"/>
        <end position="252"/>
    </location>
</feature>
<keyword evidence="5" id="KW-1185">Reference proteome</keyword>
<dbReference type="GO" id="GO:0005737">
    <property type="term" value="C:cytoplasm"/>
    <property type="evidence" value="ECO:0007669"/>
    <property type="project" value="TreeGrafter"/>
</dbReference>
<sequence>MEYQASSATISKKLSSGHSFSSKSIYDGVFSAPSSKFGAPNISSRIQDYSEIFGEASRACSIPILDIPTLNERNVSADDADAARSSKLDYSNVFGGFEEFDYAVSRTPAERGLPSKVEDHLDCREKNQMNSHEASYQSFDSVKKYNMSYNKVNQGGKNGTNVTTHIAQLHAVPGYTHLIEESTPLQMADRNKPVTSAVNDVYLNKKASDGITEGMHSRKVVTDLPASGAGKQKSRVGVALQNKSDRRRSNSIDMHEYHHGAHSVKVSRFSGPLPNLHDMRLIDESTPLQKTDSNKPATSAVNDVNLNKNFSDKITEDIHSTKVVTDLPASGASKQKARGGVALQNDSDRHRSNSIDMLFGANEYGHGAHSLKKVSKFSGPLPNSCVTRLIDESSPLQMNDSNKAVTSAENDVYLNKNFSDRITEGIHSTKVVTDLPASGASKQKSRGGAALQNKSDRRRSNSIDMLFGVNEYVHGAHSLKVSPFSGPLPNSCDPRLIDERSPLQMNDSNKPVTSAVNDVILKKNFSDRITEGIHSTKVVTDLPASGDSKQRSRGGAALQNDSNRSRSNSCDSKGASKRPMASKSGFSRTDFENAGHISSPPCFDEEVDVNSVAAASVAALKKAIEEAQARMKIAKESMARKKEGFPSHVKLSSNDGLKAEQRREGKIADKANRSKKKDLYEKEDAPVQDSAGMRKQNMERAGHVTPDFRVREKAFGTEAAVGETYERELKPTQADHMQEAAEVWDAEEQFYEFETVVKHKETMLEFEQADKTKKECFEKPEECSQRANTFEEACKQEKIEQKVIAVAGAFKSEENVGELKSVQQVFDLEENEKRLRVVQEQNKSEKKVEVSHEQEKWEETLTYFHEPMNYVETIETQELEKNENVKRQIEGQEWVQNVKKVEASHEQEMFEETLTDFQEPMNYVENIETQEFEENENMKRQTEAQEWVENVKKVKACHEQETFEEKPGDLQEPINFVKNIETQKYEENEIMKWQIEAQELLENEKKGKLVCEEEDIEKENIKTQEFEDNENMKRQIESQEYIESEKNAKEAFEEEDIEKEPEDAHKREDTEEACKLEIGKEQKDALREEETEKCIDKIHEQSITKIRFNDFPNEEETRNSLQDTDELKGNEKLQEAAENEELFKGDTDQIEEKVERQNEIYKWIEEKRLKVAQETLNYEEISLAATDNKCKQDGSENLSKSQEASRHRENDGDVELILEVPAQEENGSTIEENKAFVKQENGRQTEAVKDEKVVKEAEQALHQEKSLEVTDGGCEQDESENKSKDQEVSRHIENEQAVKDERVVKEAEQALHYEKNVEATVDGCKQDERENLSKNQEASRHIENNKDVELNPEVPVHEENRSTVEVNTASFEHKGNGKETEVVKEENDIEDKEILETDGFPQDAFIHSEMKQQMEDKTIDFYLNGVDFVKTDMSFGKKQLDQNAEEQKIVCNLGRNIEEMDPELGEIYENVKEVEFSADQEEVNISTSSHEDRWDDDENKLNQTEQPSLIEGEGKSKETTEEIKITQITNKREQNHQSTLTMEEKESNDTLQKEVELEKEHLKKIDEAKEREKEREREKMAVERAIREARERAFAEARERAEKAAAERAAAETRRRVMAEAREKLGKTSAEVNEKSAAEKAAMEAKLKAERAAVERATLEARERALEKALSEKAAYKARNQAEKFVGEKLSGASRDNGMRQSFSANTDGGCEQDESENKSKDQEVSRHIENEQAVKDERVVKEAEQALHYEKNVEATVDGCKQDERENLSKNQEASRHIENNKDVELNPEVPVHEENRSTVEVNTASFEHKGNGKETEVVKEENDIEDKEILETDGFPQDAFIHSEMKQQMEDQTIVFYLNGVDFVKTDMSFGKKQLDQNAEEQKIVCNLGRNIEEMDPELGEIYENVKEVEFSADQEEEVNISTSSHEDRWDDDENKLNQTEQPSLIKGEGKSKETTEEIKITQISNKREQNHQSTLTMEEKESNDTLQKKVELEKEHLKKIDEAKEREKEREREKMAVERVIREARERAFAEARERAEKAAAERAAAETRRRVMAEAREKLGKTSAEVNEKSAAEKAAMEAKLKAERAAVERATSEARERALEKALSEKAAFKARNQAEKFVGEKLSGASRDNGMRQSFSANDLQQKNSCPTSNSRYPNSSSHGGGSYSSYSTERFDGSNGDSNGESVQRCRARSERHQRIVERAAKALAEKNMRDLLAQKEQAERNVMIFSIKDKKFLRLQLRPEVLSNCLNLILWQRLAEALDSDVKRWSNGKEGNLRALLSTLQYILGPDSSWQPIPLTDIITTSAVKKAYRKATLFVHPDKLQQRGASIQQKYTCEKVFDLLKEAWNRFNVEER</sequence>
<feature type="compositionally biased region" description="Basic and acidic residues" evidence="2">
    <location>
        <begin position="1324"/>
        <end position="1354"/>
    </location>
</feature>
<dbReference type="SUPFAM" id="SSF46565">
    <property type="entry name" value="Chaperone J-domain"/>
    <property type="match status" value="1"/>
</dbReference>
<feature type="compositionally biased region" description="Low complexity" evidence="2">
    <location>
        <begin position="560"/>
        <end position="572"/>
    </location>
</feature>
<feature type="compositionally biased region" description="Basic and acidic residues" evidence="2">
    <location>
        <begin position="1231"/>
        <end position="1268"/>
    </location>
</feature>
<feature type="compositionally biased region" description="Basic and acidic residues" evidence="2">
    <location>
        <begin position="1279"/>
        <end position="1317"/>
    </location>
</feature>
<dbReference type="PANTHER" id="PTHR23172">
    <property type="entry name" value="AUXILIN/CYCLIN G-ASSOCIATED KINASE-RELATED"/>
    <property type="match status" value="1"/>
</dbReference>
<dbReference type="Proteomes" id="UP000237347">
    <property type="component" value="Unassembled WGS sequence"/>
</dbReference>
<feature type="compositionally biased region" description="Basic and acidic residues" evidence="2">
    <location>
        <begin position="1512"/>
        <end position="1535"/>
    </location>
</feature>
<feature type="compositionally biased region" description="Polar residues" evidence="2">
    <location>
        <begin position="2143"/>
        <end position="2161"/>
    </location>
</feature>
<evidence type="ECO:0000313" key="5">
    <source>
        <dbReference type="Proteomes" id="UP000237347"/>
    </source>
</evidence>
<feature type="region of interest" description="Disordered" evidence="2">
    <location>
        <begin position="1685"/>
        <end position="1787"/>
    </location>
</feature>
<proteinExistence type="predicted"/>
<feature type="compositionally biased region" description="Basic and acidic residues" evidence="2">
    <location>
        <begin position="657"/>
        <end position="685"/>
    </location>
</feature>
<evidence type="ECO:0000313" key="4">
    <source>
        <dbReference type="EMBL" id="KAK7842710.1"/>
    </source>
</evidence>
<feature type="compositionally biased region" description="Basic and acidic residues" evidence="2">
    <location>
        <begin position="1980"/>
        <end position="1994"/>
    </location>
</feature>
<feature type="compositionally biased region" description="Acidic residues" evidence="2">
    <location>
        <begin position="1052"/>
        <end position="1061"/>
    </location>
</feature>
<evidence type="ECO:0000259" key="3">
    <source>
        <dbReference type="PROSITE" id="PS50076"/>
    </source>
</evidence>
<feature type="region of interest" description="Disordered" evidence="2">
    <location>
        <begin position="1186"/>
        <end position="1354"/>
    </location>
</feature>
<dbReference type="InterPro" id="IPR036869">
    <property type="entry name" value="J_dom_sf"/>
</dbReference>
<feature type="coiled-coil region" evidence="1">
    <location>
        <begin position="1640"/>
        <end position="1679"/>
    </location>
</feature>
<feature type="compositionally biased region" description="Basic and acidic residues" evidence="2">
    <location>
        <begin position="1950"/>
        <end position="1973"/>
    </location>
</feature>
<dbReference type="PANTHER" id="PTHR23172:SF87">
    <property type="entry name" value="CHAPERONE DNAJ-DOMAIN SUPERFAMILY PROTEIN"/>
    <property type="match status" value="1"/>
</dbReference>
<comment type="caution">
    <text evidence="4">The sequence shown here is derived from an EMBL/GenBank/DDBJ whole genome shotgun (WGS) entry which is preliminary data.</text>
</comment>
<dbReference type="GO" id="GO:0031982">
    <property type="term" value="C:vesicle"/>
    <property type="evidence" value="ECO:0007669"/>
    <property type="project" value="TreeGrafter"/>
</dbReference>
<feature type="region of interest" description="Disordered" evidence="2">
    <location>
        <begin position="225"/>
        <end position="252"/>
    </location>
</feature>
<dbReference type="InterPro" id="IPR001623">
    <property type="entry name" value="DnaJ_domain"/>
</dbReference>
<feature type="compositionally biased region" description="Basic and acidic residues" evidence="2">
    <location>
        <begin position="1716"/>
        <end position="1754"/>
    </location>
</feature>
<feature type="region of interest" description="Disordered" evidence="2">
    <location>
        <begin position="540"/>
        <end position="592"/>
    </location>
</feature>
<keyword evidence="1" id="KW-0175">Coiled coil</keyword>
<feature type="region of interest" description="Disordered" evidence="2">
    <location>
        <begin position="327"/>
        <end position="348"/>
    </location>
</feature>
<feature type="region of interest" description="Disordered" evidence="2">
    <location>
        <begin position="1039"/>
        <end position="1092"/>
    </location>
</feature>
<feature type="region of interest" description="Disordered" evidence="2">
    <location>
        <begin position="434"/>
        <end position="457"/>
    </location>
</feature>
<protein>
    <submittedName>
        <fullName evidence="4">Auxilin-like protein 1</fullName>
    </submittedName>
</protein>
<feature type="compositionally biased region" description="Basic and acidic residues" evidence="2">
    <location>
        <begin position="1542"/>
        <end position="1558"/>
    </location>
</feature>
<name>A0AAW0KUT4_QUESU</name>
<feature type="region of interest" description="Disordered" evidence="2">
    <location>
        <begin position="1479"/>
        <end position="1558"/>
    </location>
</feature>
<dbReference type="GO" id="GO:0072318">
    <property type="term" value="P:clathrin coat disassembly"/>
    <property type="evidence" value="ECO:0007669"/>
    <property type="project" value="TreeGrafter"/>
</dbReference>
<evidence type="ECO:0000256" key="2">
    <source>
        <dbReference type="SAM" id="MobiDB-lite"/>
    </source>
</evidence>
<feature type="region of interest" description="Disordered" evidence="2">
    <location>
        <begin position="1915"/>
        <end position="1994"/>
    </location>
</feature>
<feature type="compositionally biased region" description="Basic and acidic residues" evidence="2">
    <location>
        <begin position="1761"/>
        <end position="1787"/>
    </location>
</feature>
<accession>A0AAW0KUT4</accession>
<feature type="region of interest" description="Disordered" evidence="2">
    <location>
        <begin position="638"/>
        <end position="689"/>
    </location>
</feature>
<feature type="region of interest" description="Disordered" evidence="2">
    <location>
        <begin position="492"/>
        <end position="511"/>
    </location>
</feature>
<gene>
    <name evidence="4" type="primary">AUL1_0</name>
    <name evidence="4" type="ORF">CFP56_013537</name>
</gene>
<feature type="region of interest" description="Disordered" evidence="2">
    <location>
        <begin position="2143"/>
        <end position="2198"/>
    </location>
</feature>
<dbReference type="EMBL" id="PKMF04000217">
    <property type="protein sequence ID" value="KAK7842710.1"/>
    <property type="molecule type" value="Genomic_DNA"/>
</dbReference>
<reference evidence="4 5" key="1">
    <citation type="journal article" date="2018" name="Sci. Data">
        <title>The draft genome sequence of cork oak.</title>
        <authorList>
            <person name="Ramos A.M."/>
            <person name="Usie A."/>
            <person name="Barbosa P."/>
            <person name="Barros P.M."/>
            <person name="Capote T."/>
            <person name="Chaves I."/>
            <person name="Simoes F."/>
            <person name="Abreu I."/>
            <person name="Carrasquinho I."/>
            <person name="Faro C."/>
            <person name="Guimaraes J.B."/>
            <person name="Mendonca D."/>
            <person name="Nobrega F."/>
            <person name="Rodrigues L."/>
            <person name="Saibo N.J.M."/>
            <person name="Varela M.C."/>
            <person name="Egas C."/>
            <person name="Matos J."/>
            <person name="Miguel C.M."/>
            <person name="Oliveira M.M."/>
            <person name="Ricardo C.P."/>
            <person name="Goncalves S."/>
        </authorList>
    </citation>
    <scope>NUCLEOTIDE SEQUENCE [LARGE SCALE GENOMIC DNA]</scope>
    <source>
        <strain evidence="5">cv. HL8</strain>
    </source>
</reference>
<evidence type="ECO:0000256" key="1">
    <source>
        <dbReference type="SAM" id="Coils"/>
    </source>
</evidence>
<organism evidence="4 5">
    <name type="scientific">Quercus suber</name>
    <name type="common">Cork oak</name>
    <dbReference type="NCBI Taxonomy" id="58331"/>
    <lineage>
        <taxon>Eukaryota</taxon>
        <taxon>Viridiplantae</taxon>
        <taxon>Streptophyta</taxon>
        <taxon>Embryophyta</taxon>
        <taxon>Tracheophyta</taxon>
        <taxon>Spermatophyta</taxon>
        <taxon>Magnoliopsida</taxon>
        <taxon>eudicotyledons</taxon>
        <taxon>Gunneridae</taxon>
        <taxon>Pentapetalae</taxon>
        <taxon>rosids</taxon>
        <taxon>fabids</taxon>
        <taxon>Fagales</taxon>
        <taxon>Fagaceae</taxon>
        <taxon>Quercus</taxon>
    </lineage>
</organism>